<comment type="subcellular location">
    <subcellularLocation>
        <location evidence="1">Cell membrane</location>
        <topology evidence="1">Multi-pass membrane protein</topology>
    </subcellularLocation>
</comment>
<evidence type="ECO:0000256" key="4">
    <source>
        <dbReference type="ARBA" id="ARBA00022475"/>
    </source>
</evidence>
<comment type="caution">
    <text evidence="9">The sequence shown here is derived from an EMBL/GenBank/DDBJ whole genome shotgun (WGS) entry which is preliminary data.</text>
</comment>
<evidence type="ECO:0000313" key="9">
    <source>
        <dbReference type="EMBL" id="MDO6454775.1"/>
    </source>
</evidence>
<dbReference type="CDD" id="cd06550">
    <property type="entry name" value="TM_ABC_iron-siderophores_like"/>
    <property type="match status" value="1"/>
</dbReference>
<name>A0AAW7XL51_9GAMM</name>
<keyword evidence="3" id="KW-0813">Transport</keyword>
<evidence type="ECO:0000256" key="7">
    <source>
        <dbReference type="ARBA" id="ARBA00023136"/>
    </source>
</evidence>
<gene>
    <name evidence="9" type="ORF">Q4490_14480</name>
</gene>
<keyword evidence="5 8" id="KW-0812">Transmembrane</keyword>
<dbReference type="InterPro" id="IPR037294">
    <property type="entry name" value="ABC_BtuC-like"/>
</dbReference>
<evidence type="ECO:0000256" key="1">
    <source>
        <dbReference type="ARBA" id="ARBA00004651"/>
    </source>
</evidence>
<feature type="transmembrane region" description="Helical" evidence="8">
    <location>
        <begin position="113"/>
        <end position="139"/>
    </location>
</feature>
<organism evidence="9 10">
    <name type="scientific">Neptunomonas phycophila</name>
    <dbReference type="NCBI Taxonomy" id="1572645"/>
    <lineage>
        <taxon>Bacteria</taxon>
        <taxon>Pseudomonadati</taxon>
        <taxon>Pseudomonadota</taxon>
        <taxon>Gammaproteobacteria</taxon>
        <taxon>Oceanospirillales</taxon>
        <taxon>Oceanospirillaceae</taxon>
        <taxon>Neptunomonas</taxon>
    </lineage>
</organism>
<dbReference type="PANTHER" id="PTHR30472:SF25">
    <property type="entry name" value="ABC TRANSPORTER PERMEASE PROTEIN MJ0876-RELATED"/>
    <property type="match status" value="1"/>
</dbReference>
<feature type="transmembrane region" description="Helical" evidence="8">
    <location>
        <begin position="25"/>
        <end position="52"/>
    </location>
</feature>
<reference evidence="9" key="1">
    <citation type="submission" date="2023-07" db="EMBL/GenBank/DDBJ databases">
        <title>Genome content predicts the carbon catabolic preferences of heterotrophic bacteria.</title>
        <authorList>
            <person name="Gralka M."/>
        </authorList>
    </citation>
    <scope>NUCLEOTIDE SEQUENCE</scope>
    <source>
        <strain evidence="9">I2M16</strain>
    </source>
</reference>
<dbReference type="PANTHER" id="PTHR30472">
    <property type="entry name" value="FERRIC ENTEROBACTIN TRANSPORT SYSTEM PERMEASE PROTEIN"/>
    <property type="match status" value="1"/>
</dbReference>
<proteinExistence type="inferred from homology"/>
<sequence>MTSYQKASIPTGVSLAKGRDWKSQCWIIVLAIGLVFAFVMSLATGALSIPFVDVVSLLLSYLGFDNTLSLTTAQVIESIRLPRAVLGLLVGSALAVSGATIQGVFRNPLADPALIGVSGGAALAAVAVVVFGQSFIAYLPPWLQSYALLFAAFIGSLVVTLLVARIATSSLGMSISTLLLAGIAIGIITMSGVGVITYFADDTQLRTLTFWQMGSLGGSTWGVVMAAASLIVPACLLMMRYSSRLNAMLLGEAEAGHLGVDVQSVRFHLISLSAMAVGVAVAISGMIGFVGLVIPHLVRMTLGPDHRYLLPASALAGALFLLVADMIARTFLAPAEIPIGLVTAIIGGPFFIGLIIYRGQHGAL</sequence>
<dbReference type="Gene3D" id="1.10.3470.10">
    <property type="entry name" value="ABC transporter involved in vitamin B12 uptake, BtuC"/>
    <property type="match status" value="1"/>
</dbReference>
<dbReference type="RefSeq" id="WP_303551578.1">
    <property type="nucleotide sequence ID" value="NZ_JAUOPG010000010.1"/>
</dbReference>
<dbReference type="AlphaFoldDB" id="A0AAW7XL51"/>
<dbReference type="GO" id="GO:0005886">
    <property type="term" value="C:plasma membrane"/>
    <property type="evidence" value="ECO:0007669"/>
    <property type="project" value="UniProtKB-SubCell"/>
</dbReference>
<dbReference type="SUPFAM" id="SSF81345">
    <property type="entry name" value="ABC transporter involved in vitamin B12 uptake, BtuC"/>
    <property type="match status" value="1"/>
</dbReference>
<feature type="transmembrane region" description="Helical" evidence="8">
    <location>
        <begin position="339"/>
        <end position="357"/>
    </location>
</feature>
<keyword evidence="7 8" id="KW-0472">Membrane</keyword>
<feature type="transmembrane region" description="Helical" evidence="8">
    <location>
        <begin position="145"/>
        <end position="166"/>
    </location>
</feature>
<accession>A0AAW7XL51</accession>
<feature type="transmembrane region" description="Helical" evidence="8">
    <location>
        <begin position="308"/>
        <end position="327"/>
    </location>
</feature>
<comment type="similarity">
    <text evidence="2">Belongs to the binding-protein-dependent transport system permease family. FecCD subfamily.</text>
</comment>
<feature type="transmembrane region" description="Helical" evidence="8">
    <location>
        <begin position="220"/>
        <end position="239"/>
    </location>
</feature>
<keyword evidence="4" id="KW-1003">Cell membrane</keyword>
<protein>
    <submittedName>
        <fullName evidence="9">Iron chelate uptake ABC transporter family permease subunit</fullName>
    </submittedName>
</protein>
<evidence type="ECO:0000256" key="8">
    <source>
        <dbReference type="SAM" id="Phobius"/>
    </source>
</evidence>
<dbReference type="EMBL" id="JAUOPG010000010">
    <property type="protein sequence ID" value="MDO6454775.1"/>
    <property type="molecule type" value="Genomic_DNA"/>
</dbReference>
<evidence type="ECO:0000256" key="3">
    <source>
        <dbReference type="ARBA" id="ARBA00022448"/>
    </source>
</evidence>
<feature type="transmembrane region" description="Helical" evidence="8">
    <location>
        <begin position="178"/>
        <end position="200"/>
    </location>
</feature>
<evidence type="ECO:0000256" key="2">
    <source>
        <dbReference type="ARBA" id="ARBA00007935"/>
    </source>
</evidence>
<feature type="transmembrane region" description="Helical" evidence="8">
    <location>
        <begin position="84"/>
        <end position="101"/>
    </location>
</feature>
<evidence type="ECO:0000256" key="6">
    <source>
        <dbReference type="ARBA" id="ARBA00022989"/>
    </source>
</evidence>
<dbReference type="GO" id="GO:0033214">
    <property type="term" value="P:siderophore-iron import into cell"/>
    <property type="evidence" value="ECO:0007669"/>
    <property type="project" value="TreeGrafter"/>
</dbReference>
<dbReference type="InterPro" id="IPR000522">
    <property type="entry name" value="ABC_transptr_permease_BtuC"/>
</dbReference>
<dbReference type="Pfam" id="PF01032">
    <property type="entry name" value="FecCD"/>
    <property type="match status" value="1"/>
</dbReference>
<feature type="transmembrane region" description="Helical" evidence="8">
    <location>
        <begin position="272"/>
        <end position="296"/>
    </location>
</feature>
<keyword evidence="6 8" id="KW-1133">Transmembrane helix</keyword>
<dbReference type="FunFam" id="1.10.3470.10:FF:000001">
    <property type="entry name" value="Vitamin B12 ABC transporter permease BtuC"/>
    <property type="match status" value="1"/>
</dbReference>
<evidence type="ECO:0000313" key="10">
    <source>
        <dbReference type="Proteomes" id="UP001169862"/>
    </source>
</evidence>
<dbReference type="GO" id="GO:0022857">
    <property type="term" value="F:transmembrane transporter activity"/>
    <property type="evidence" value="ECO:0007669"/>
    <property type="project" value="InterPro"/>
</dbReference>
<evidence type="ECO:0000256" key="5">
    <source>
        <dbReference type="ARBA" id="ARBA00022692"/>
    </source>
</evidence>
<dbReference type="Proteomes" id="UP001169862">
    <property type="component" value="Unassembled WGS sequence"/>
</dbReference>